<keyword evidence="2 3" id="KW-0326">Glycosidase</keyword>
<protein>
    <submittedName>
        <fullName evidence="9">Beta-N-acetylglucosaminidase domain-containing protein</fullName>
    </submittedName>
</protein>
<dbReference type="SUPFAM" id="SSF49785">
    <property type="entry name" value="Galactose-binding domain-like"/>
    <property type="match status" value="2"/>
</dbReference>
<keyword evidence="5" id="KW-1133">Transmembrane helix</keyword>
<feature type="domain" description="GH84" evidence="8">
    <location>
        <begin position="422"/>
        <end position="720"/>
    </location>
</feature>
<feature type="chain" id="PRO_5038584813" evidence="6">
    <location>
        <begin position="26"/>
        <end position="1595"/>
    </location>
</feature>
<feature type="domain" description="F5/8 type C" evidence="7">
    <location>
        <begin position="36"/>
        <end position="183"/>
    </location>
</feature>
<dbReference type="InterPro" id="IPR011496">
    <property type="entry name" value="O-GlcNAcase_cat"/>
</dbReference>
<dbReference type="Pfam" id="PF07554">
    <property type="entry name" value="FIVAR"/>
    <property type="match status" value="4"/>
</dbReference>
<proteinExistence type="inferred from homology"/>
<dbReference type="PROSITE" id="PS50022">
    <property type="entry name" value="FA58C_3"/>
    <property type="match status" value="1"/>
</dbReference>
<keyword evidence="1 3" id="KW-0378">Hydrolase</keyword>
<dbReference type="PROSITE" id="PS52009">
    <property type="entry name" value="GH84"/>
    <property type="match status" value="1"/>
</dbReference>
<feature type="signal peptide" evidence="6">
    <location>
        <begin position="1"/>
        <end position="25"/>
    </location>
</feature>
<dbReference type="InterPro" id="IPR017853">
    <property type="entry name" value="GH"/>
</dbReference>
<dbReference type="InterPro" id="IPR000421">
    <property type="entry name" value="FA58C"/>
</dbReference>
<dbReference type="InterPro" id="IPR015882">
    <property type="entry name" value="HEX_bac_N"/>
</dbReference>
<dbReference type="PANTHER" id="PTHR13170:SF16">
    <property type="entry name" value="PROTEIN O-GLCNACASE"/>
    <property type="match status" value="1"/>
</dbReference>
<feature type="region of interest" description="Disordered" evidence="4">
    <location>
        <begin position="1540"/>
        <end position="1563"/>
    </location>
</feature>
<accession>A0A9D1CH38</accession>
<dbReference type="EMBL" id="DVFO01000063">
    <property type="protein sequence ID" value="HIQ61177.1"/>
    <property type="molecule type" value="Genomic_DNA"/>
</dbReference>
<dbReference type="Gene3D" id="1.20.58.460">
    <property type="entry name" value="Hyaluronidase post-catalytic domain-like"/>
    <property type="match status" value="1"/>
</dbReference>
<reference evidence="9" key="2">
    <citation type="journal article" date="2021" name="PeerJ">
        <title>Extensive microbial diversity within the chicken gut microbiome revealed by metagenomics and culture.</title>
        <authorList>
            <person name="Gilroy R."/>
            <person name="Ravi A."/>
            <person name="Getino M."/>
            <person name="Pursley I."/>
            <person name="Horton D.L."/>
            <person name="Alikhan N.F."/>
            <person name="Baker D."/>
            <person name="Gharbi K."/>
            <person name="Hall N."/>
            <person name="Watson M."/>
            <person name="Adriaenssens E.M."/>
            <person name="Foster-Nyarko E."/>
            <person name="Jarju S."/>
            <person name="Secka A."/>
            <person name="Antonio M."/>
            <person name="Oren A."/>
            <person name="Chaudhuri R.R."/>
            <person name="La Ragione R."/>
            <person name="Hildebrand F."/>
            <person name="Pallen M.J."/>
        </authorList>
    </citation>
    <scope>NUCLEOTIDE SEQUENCE</scope>
    <source>
        <strain evidence="9">ChiGjej2B2-12916</strain>
    </source>
</reference>
<dbReference type="Proteomes" id="UP000886879">
    <property type="component" value="Unassembled WGS sequence"/>
</dbReference>
<dbReference type="Gene3D" id="3.30.379.10">
    <property type="entry name" value="Chitobiase/beta-hexosaminidase domain 2-like"/>
    <property type="match status" value="1"/>
</dbReference>
<keyword evidence="6" id="KW-0732">Signal</keyword>
<comment type="similarity">
    <text evidence="3">Belongs to the glycosyl hydrolase 84 family.</text>
</comment>
<evidence type="ECO:0000313" key="10">
    <source>
        <dbReference type="Proteomes" id="UP000886879"/>
    </source>
</evidence>
<evidence type="ECO:0000256" key="3">
    <source>
        <dbReference type="PROSITE-ProRule" id="PRU01353"/>
    </source>
</evidence>
<sequence length="1595" mass="174597">MRKITKKVGALVTVCAMCLSTVSYAAALPQTQGDEITNSAATLANEATSPNLALTATATSSGNETNDFTQDKAIDGNLDTRWSSGTLSESNPQWLRLDFGEPTTFNCVRLFWEASAGKAYKIQTSDNGEEWTDVASITDGQTKETRTITFDAVTARYVRVYVTENFPEIWTCVSLYEMEVYNNTWDFVFGQAKTQLENAQKWNALSRDVSLVETTDYGATVTWKSDSPYLTVEYGTLKVTLPETTTQATLTATVSYLGNSADVEIPVTILSQTDLDNTYDLNPTPQKLEMQYNLIDFDNVKVYYESGITDVTRGRVQEIMDKQGVSYTVTENYEESTLALGLHGSTENVDTNTTGYSDDLFVASETKYDAHYVDINSNGRVTILGEDDDAVYYGLATLDDAMETVAGQQLTCATIEDYANMQYRGIVEGFYGKVYSVEDILSLFEYMEDNKMNTFVYGPKGDPYHLGNWRDEYPTEITDEQRFYGMMTQDDMRTITAAAAENNISFAWSIHPAMQNGINFTNRDSVEQGIDDIMEKFSHMYDLGVRQFGVFVDDIDTGVALRGSENQAYMMAELQRRLEDKYNGSEDPADHVAGTYYVPSFYALNFGSSSQLETNLGAFREANQGNNVIMMMTGSGVWSPIRNSDLLKIQQYTGKKPVMWWNYPVNDNIDDQMLMNRLDSVYATDLDVTASLGVLSNPMNQAEASKVALYGVADYTWNTANFDVQSNWEESFASYTDDPAMQEALRVFASHAAKNQDHTNINSIFNAYKSDSSNYPAVLEEMQKIVDSCQLILTLKDSDDDKLVNLEEEIRPWVYRLNDMSQIIIDCIQAMYGEESQRFDHLMNAIYLSNGIDTLEKYKVESLEGQGTSQTISNYVTSPGNLYILPFARYIMTQAGGSFFTEPSDPFVYTDTNTQGWAMAKSGNTFTVTDGETVTLGSGSYVQFDLAQLVALSSVSGLDDLNVQISLDGKTWTGFTAGAQARYVRVLNNTAEEISVDLTQVSIAAQVVSIASVTSSAQIYEPNNYPTSNINDYNTTTFVWLNSQAKGTHLTVTYNTVTSIDRIEFTTTTDGDAMKGKLNLEYQDAEGNWVSVGTVSSDDFVDGAIAVNFDPVQAKAIRATVVEVGSTNWMKVAEFHGVSTQAKAVATVNGVGEAKLYDRDVMSFVQATGEGEVVYHVYESTKATDLVLYNALGTWDGVSVYAVTADGETLLEHDADLSNSGSRTYHANQLKGVTAFRIAYTDGIYLNEIEIQGDRFVALNTYGVQPQVDEAKAAAAEPGYTAESIAALNDAIAAVEAILADNTLGEPVTQEALNTAVEAMNAAVEARVPDQPGQEANKALLQATYDYAVTLDTTGVVDSAVAIFQKALDEAKTVLDDPNATQEQVNTAWDNLLTGIWSLGLKQGNKDILEVLIAKAETMVANQSKYVQDHWQELLDALNAGQKVMDDGDALQGDVETAVDALMNAILAQRYKADKSILEDLIGKAEGIDLTGYTAESVAVFRSALASAQSVLADETLSEDDQATVDNAVAALSAAMDGLTAGGAPETTDKPQTTDKPENVPQTGDSAQLMVYVAALAGSVSLLTGAAYVKGKRRS</sequence>
<gene>
    <name evidence="9" type="ORF">IAD31_06235</name>
</gene>
<keyword evidence="5" id="KW-0472">Membrane</keyword>
<dbReference type="Pfam" id="PF02838">
    <property type="entry name" value="Glyco_hydro_20b"/>
    <property type="match status" value="1"/>
</dbReference>
<feature type="transmembrane region" description="Helical" evidence="5">
    <location>
        <begin position="1569"/>
        <end position="1589"/>
    </location>
</feature>
<evidence type="ECO:0000256" key="2">
    <source>
        <dbReference type="ARBA" id="ARBA00023295"/>
    </source>
</evidence>
<evidence type="ECO:0000259" key="7">
    <source>
        <dbReference type="PROSITE" id="PS50022"/>
    </source>
</evidence>
<dbReference type="SUPFAM" id="SSF55545">
    <property type="entry name" value="beta-N-acetylhexosaminidase-like domain"/>
    <property type="match status" value="1"/>
</dbReference>
<evidence type="ECO:0000313" key="9">
    <source>
        <dbReference type="EMBL" id="HIQ61177.1"/>
    </source>
</evidence>
<dbReference type="Gene3D" id="1.20.1270.90">
    <property type="entry name" value="AF1782-like"/>
    <property type="match status" value="3"/>
</dbReference>
<evidence type="ECO:0000256" key="1">
    <source>
        <dbReference type="ARBA" id="ARBA00022801"/>
    </source>
</evidence>
<dbReference type="SMART" id="SM00231">
    <property type="entry name" value="FA58C"/>
    <property type="match status" value="1"/>
</dbReference>
<evidence type="ECO:0000256" key="5">
    <source>
        <dbReference type="SAM" id="Phobius"/>
    </source>
</evidence>
<dbReference type="PANTHER" id="PTHR13170">
    <property type="entry name" value="O-GLCNACASE"/>
    <property type="match status" value="1"/>
</dbReference>
<dbReference type="InterPro" id="IPR051822">
    <property type="entry name" value="Glycosyl_Hydrolase_84"/>
</dbReference>
<feature type="active site" description="Proton donor" evidence="3">
    <location>
        <position position="554"/>
    </location>
</feature>
<dbReference type="GO" id="GO:0015929">
    <property type="term" value="F:hexosaminidase activity"/>
    <property type="evidence" value="ECO:0007669"/>
    <property type="project" value="UniProtKB-ARBA"/>
</dbReference>
<dbReference type="Gene3D" id="2.60.120.260">
    <property type="entry name" value="Galactose-binding domain-like"/>
    <property type="match status" value="2"/>
</dbReference>
<feature type="compositionally biased region" description="Basic and acidic residues" evidence="4">
    <location>
        <begin position="1547"/>
        <end position="1558"/>
    </location>
</feature>
<keyword evidence="5" id="KW-0812">Transmembrane</keyword>
<evidence type="ECO:0000256" key="6">
    <source>
        <dbReference type="SAM" id="SignalP"/>
    </source>
</evidence>
<name>A0A9D1CH38_9FIRM</name>
<dbReference type="GO" id="GO:0005975">
    <property type="term" value="P:carbohydrate metabolic process"/>
    <property type="evidence" value="ECO:0007669"/>
    <property type="project" value="UniProtKB-ARBA"/>
</dbReference>
<evidence type="ECO:0000256" key="4">
    <source>
        <dbReference type="SAM" id="MobiDB-lite"/>
    </source>
</evidence>
<reference evidence="9" key="1">
    <citation type="submission" date="2020-10" db="EMBL/GenBank/DDBJ databases">
        <authorList>
            <person name="Gilroy R."/>
        </authorList>
    </citation>
    <scope>NUCLEOTIDE SEQUENCE</scope>
    <source>
        <strain evidence="9">ChiGjej2B2-12916</strain>
    </source>
</reference>
<comment type="caution">
    <text evidence="9">The sequence shown here is derived from an EMBL/GenBank/DDBJ whole genome shotgun (WGS) entry which is preliminary data.</text>
</comment>
<dbReference type="Pfam" id="PF00754">
    <property type="entry name" value="F5_F8_type_C"/>
    <property type="match status" value="1"/>
</dbReference>
<dbReference type="GO" id="GO:1901135">
    <property type="term" value="P:carbohydrate derivative metabolic process"/>
    <property type="evidence" value="ECO:0007669"/>
    <property type="project" value="UniProtKB-ARBA"/>
</dbReference>
<dbReference type="InterPro" id="IPR008979">
    <property type="entry name" value="Galactose-bd-like_sf"/>
</dbReference>
<dbReference type="InterPro" id="IPR029018">
    <property type="entry name" value="Hex-like_dom2"/>
</dbReference>
<evidence type="ECO:0000259" key="8">
    <source>
        <dbReference type="PROSITE" id="PS52009"/>
    </source>
</evidence>
<dbReference type="SUPFAM" id="SSF51445">
    <property type="entry name" value="(Trans)glycosidases"/>
    <property type="match status" value="1"/>
</dbReference>
<organism evidence="9 10">
    <name type="scientific">Candidatus Enterenecus faecium</name>
    <dbReference type="NCBI Taxonomy" id="2840780"/>
    <lineage>
        <taxon>Bacteria</taxon>
        <taxon>Bacillati</taxon>
        <taxon>Bacillota</taxon>
        <taxon>Clostridia</taxon>
        <taxon>Eubacteriales</taxon>
        <taxon>Candidatus Enterenecus</taxon>
    </lineage>
</organism>
<dbReference type="Gene3D" id="1.20.1270.70">
    <property type="entry name" value="Designed single chain three-helix bundle"/>
    <property type="match status" value="1"/>
</dbReference>
<dbReference type="Pfam" id="PF07555">
    <property type="entry name" value="NAGidase"/>
    <property type="match status" value="1"/>
</dbReference>
<dbReference type="Gene3D" id="3.20.20.80">
    <property type="entry name" value="Glycosidases"/>
    <property type="match status" value="1"/>
</dbReference>